<dbReference type="GO" id="GO:0005886">
    <property type="term" value="C:plasma membrane"/>
    <property type="evidence" value="ECO:0007669"/>
    <property type="project" value="TreeGrafter"/>
</dbReference>
<dbReference type="GO" id="GO:0046677">
    <property type="term" value="P:response to antibiotic"/>
    <property type="evidence" value="ECO:0007669"/>
    <property type="project" value="TreeGrafter"/>
</dbReference>
<dbReference type="InterPro" id="IPR058626">
    <property type="entry name" value="MdtA-like_b-barrel"/>
</dbReference>
<evidence type="ECO:0000256" key="1">
    <source>
        <dbReference type="ARBA" id="ARBA00004196"/>
    </source>
</evidence>
<dbReference type="RefSeq" id="WP_194539233.1">
    <property type="nucleotide sequence ID" value="NZ_JACEFB010000013.1"/>
</dbReference>
<gene>
    <name evidence="6" type="ORF">H0921_14540</name>
</gene>
<dbReference type="PANTHER" id="PTHR30158:SF23">
    <property type="entry name" value="MULTIDRUG RESISTANCE PROTEIN MEXA"/>
    <property type="match status" value="1"/>
</dbReference>
<dbReference type="Pfam" id="PF25967">
    <property type="entry name" value="RND-MFP_C"/>
    <property type="match status" value="1"/>
</dbReference>
<evidence type="ECO:0000259" key="5">
    <source>
        <dbReference type="Pfam" id="PF25967"/>
    </source>
</evidence>
<dbReference type="AlphaFoldDB" id="A0A7V8VG07"/>
<dbReference type="GO" id="GO:0022857">
    <property type="term" value="F:transmembrane transporter activity"/>
    <property type="evidence" value="ECO:0007669"/>
    <property type="project" value="InterPro"/>
</dbReference>
<dbReference type="GO" id="GO:0030313">
    <property type="term" value="C:cell envelope"/>
    <property type="evidence" value="ECO:0007669"/>
    <property type="project" value="UniProtKB-SubCell"/>
</dbReference>
<feature type="domain" description="Multidrug resistance protein MdtA-like C-terminal permuted SH3" evidence="5">
    <location>
        <begin position="283"/>
        <end position="342"/>
    </location>
</feature>
<dbReference type="Gene3D" id="2.40.30.170">
    <property type="match status" value="1"/>
</dbReference>
<keyword evidence="7" id="KW-1185">Reference proteome</keyword>
<dbReference type="EMBL" id="JACEFB010000013">
    <property type="protein sequence ID" value="MBA2227374.1"/>
    <property type="molecule type" value="Genomic_DNA"/>
</dbReference>
<dbReference type="InterPro" id="IPR006143">
    <property type="entry name" value="RND_pump_MFP"/>
</dbReference>
<dbReference type="InterPro" id="IPR058627">
    <property type="entry name" value="MdtA-like_C"/>
</dbReference>
<dbReference type="PANTHER" id="PTHR30158">
    <property type="entry name" value="ACRA/E-RELATED COMPONENT OF DRUG EFFLUX TRANSPORTER"/>
    <property type="match status" value="1"/>
</dbReference>
<dbReference type="Gene3D" id="2.40.50.100">
    <property type="match status" value="1"/>
</dbReference>
<name>A0A7V8VG07_9BACT</name>
<comment type="caution">
    <text evidence="6">The sequence shown here is derived from an EMBL/GenBank/DDBJ whole genome shotgun (WGS) entry which is preliminary data.</text>
</comment>
<evidence type="ECO:0000259" key="3">
    <source>
        <dbReference type="Pfam" id="PF25917"/>
    </source>
</evidence>
<dbReference type="Gene3D" id="1.10.287.470">
    <property type="entry name" value="Helix hairpin bin"/>
    <property type="match status" value="1"/>
</dbReference>
<sequence>MMRSIRLLTFAGGMVVLMLPACEHGHSQEHVTEHPHHTLVVTSPILKDVVVTQQYVCQIRARQHIEIRALEEGYLEEIPFQEGQFVKQGDVLFRILPLLYKARLDAELAEVRLAQIEYENTKRLYEHKPPVVSAQEVALYEAKLAKAKAKAAQAEAELSFTVIRAPFDGIVDRQYRQKGNLVSKEDLLTTLSDTSVMWVYFNVPEARYLEYMNGQAKYYGSQQVELVLANGSKFPEKGTIAAIGGQFNNETGNVVFRADFPNPHRLLRHGQTGNVLLHQRLHDALVIPQRATFEILEKRYVFVVDENHIVHQREIIIDHELDDIFVIKKGLNVQDKIVLEGVRQVQDGQRIEYEYRPPQEVLQHLKFHAE</sequence>
<dbReference type="InterPro" id="IPR058625">
    <property type="entry name" value="MdtA-like_BSH"/>
</dbReference>
<comment type="similarity">
    <text evidence="2">Belongs to the membrane fusion protein (MFP) (TC 8.A.1) family.</text>
</comment>
<reference evidence="6 7" key="1">
    <citation type="submission" date="2020-07" db="EMBL/GenBank/DDBJ databases">
        <title>Thermogemmata thermophila gen. nov., sp. nov., a novel moderate thermophilic planctomycete from a Kamchatka hot spring.</title>
        <authorList>
            <person name="Elcheninov A.G."/>
            <person name="Podosokorskaya O.A."/>
            <person name="Kovaleva O.L."/>
            <person name="Novikov A."/>
            <person name="Bonch-Osmolovskaya E.A."/>
            <person name="Toshchakov S.V."/>
            <person name="Kublanov I.V."/>
        </authorList>
    </citation>
    <scope>NUCLEOTIDE SEQUENCE [LARGE SCALE GENOMIC DNA]</scope>
    <source>
        <strain evidence="6 7">2918</strain>
    </source>
</reference>
<dbReference type="NCBIfam" id="TIGR01730">
    <property type="entry name" value="RND_mfp"/>
    <property type="match status" value="1"/>
</dbReference>
<dbReference type="Gene3D" id="2.40.420.20">
    <property type="match status" value="1"/>
</dbReference>
<evidence type="ECO:0000313" key="7">
    <source>
        <dbReference type="Proteomes" id="UP000542342"/>
    </source>
</evidence>
<protein>
    <submittedName>
        <fullName evidence="6">Efflux RND transporter periplasmic adaptor subunit</fullName>
    </submittedName>
</protein>
<evidence type="ECO:0000313" key="6">
    <source>
        <dbReference type="EMBL" id="MBA2227374.1"/>
    </source>
</evidence>
<dbReference type="Proteomes" id="UP000542342">
    <property type="component" value="Unassembled WGS sequence"/>
</dbReference>
<proteinExistence type="inferred from homology"/>
<dbReference type="Pfam" id="PF25944">
    <property type="entry name" value="Beta-barrel_RND"/>
    <property type="match status" value="1"/>
</dbReference>
<comment type="subcellular location">
    <subcellularLocation>
        <location evidence="1">Cell envelope</location>
    </subcellularLocation>
</comment>
<feature type="domain" description="Multidrug resistance protein MdtA-like barrel-sandwich hybrid" evidence="3">
    <location>
        <begin position="65"/>
        <end position="185"/>
    </location>
</feature>
<accession>A0A7V8VG07</accession>
<evidence type="ECO:0000256" key="2">
    <source>
        <dbReference type="ARBA" id="ARBA00009477"/>
    </source>
</evidence>
<dbReference type="SUPFAM" id="SSF111369">
    <property type="entry name" value="HlyD-like secretion proteins"/>
    <property type="match status" value="1"/>
</dbReference>
<feature type="domain" description="Multidrug resistance protein MdtA-like beta-barrel" evidence="4">
    <location>
        <begin position="197"/>
        <end position="278"/>
    </location>
</feature>
<dbReference type="Pfam" id="PF25917">
    <property type="entry name" value="BSH_RND"/>
    <property type="match status" value="1"/>
</dbReference>
<evidence type="ECO:0000259" key="4">
    <source>
        <dbReference type="Pfam" id="PF25944"/>
    </source>
</evidence>
<organism evidence="6 7">
    <name type="scientific">Thermogemmata fonticola</name>
    <dbReference type="NCBI Taxonomy" id="2755323"/>
    <lineage>
        <taxon>Bacteria</taxon>
        <taxon>Pseudomonadati</taxon>
        <taxon>Planctomycetota</taxon>
        <taxon>Planctomycetia</taxon>
        <taxon>Gemmatales</taxon>
        <taxon>Gemmataceae</taxon>
        <taxon>Thermogemmata</taxon>
    </lineage>
</organism>